<reference evidence="2" key="1">
    <citation type="submission" date="2021-06" db="EMBL/GenBank/DDBJ databases">
        <title>Thalassococcus sp. CAU 1522 isolated from sea sand, Republic of Korea.</title>
        <authorList>
            <person name="Kim W."/>
        </authorList>
    </citation>
    <scope>NUCLEOTIDE SEQUENCE</scope>
    <source>
        <strain evidence="2">CAU 1522</strain>
    </source>
</reference>
<sequence length="151" mass="15921">MRAAVAALLLATACAAPPPGALVPVTVPLRNPTAPIASQADATLARLQGDWVVVQGAGMTSGTRIAVDGGALRMAEVTLPLADSGRGRLTLGDQAVWVHWIDIDDRTAALGAPDGSRVWIMDRTGNPGERLRAAREILDWYGYDLKRMEGP</sequence>
<feature type="chain" id="PRO_5045920619" evidence="1">
    <location>
        <begin position="22"/>
        <end position="151"/>
    </location>
</feature>
<comment type="caution">
    <text evidence="2">The sequence shown here is derived from an EMBL/GenBank/DDBJ whole genome shotgun (WGS) entry which is preliminary data.</text>
</comment>
<evidence type="ECO:0000313" key="2">
    <source>
        <dbReference type="EMBL" id="MBV2361023.1"/>
    </source>
</evidence>
<protein>
    <submittedName>
        <fullName evidence="2">Lipocalin</fullName>
    </submittedName>
</protein>
<dbReference type="RefSeq" id="WP_217779362.1">
    <property type="nucleotide sequence ID" value="NZ_JAHRWL010000002.1"/>
</dbReference>
<keyword evidence="1" id="KW-0732">Signal</keyword>
<organism evidence="2 3">
    <name type="scientific">Thalassococcus arenae</name>
    <dbReference type="NCBI Taxonomy" id="2851652"/>
    <lineage>
        <taxon>Bacteria</taxon>
        <taxon>Pseudomonadati</taxon>
        <taxon>Pseudomonadota</taxon>
        <taxon>Alphaproteobacteria</taxon>
        <taxon>Rhodobacterales</taxon>
        <taxon>Roseobacteraceae</taxon>
        <taxon>Thalassococcus</taxon>
    </lineage>
</organism>
<keyword evidence="3" id="KW-1185">Reference proteome</keyword>
<gene>
    <name evidence="2" type="ORF">KUH32_14760</name>
</gene>
<evidence type="ECO:0000313" key="3">
    <source>
        <dbReference type="Proteomes" id="UP001166293"/>
    </source>
</evidence>
<name>A0ABS6NAM4_9RHOB</name>
<dbReference type="Proteomes" id="UP001166293">
    <property type="component" value="Unassembled WGS sequence"/>
</dbReference>
<accession>A0ABS6NAM4</accession>
<evidence type="ECO:0000256" key="1">
    <source>
        <dbReference type="SAM" id="SignalP"/>
    </source>
</evidence>
<dbReference type="EMBL" id="JAHRWL010000002">
    <property type="protein sequence ID" value="MBV2361023.1"/>
    <property type="molecule type" value="Genomic_DNA"/>
</dbReference>
<feature type="signal peptide" evidence="1">
    <location>
        <begin position="1"/>
        <end position="21"/>
    </location>
</feature>
<proteinExistence type="predicted"/>